<comment type="caution">
    <text evidence="1">The sequence shown here is derived from an EMBL/GenBank/DDBJ whole genome shotgun (WGS) entry which is preliminary data.</text>
</comment>
<gene>
    <name evidence="1" type="ORF">PR048_023685</name>
</gene>
<organism evidence="1 2">
    <name type="scientific">Dryococelus australis</name>
    <dbReference type="NCBI Taxonomy" id="614101"/>
    <lineage>
        <taxon>Eukaryota</taxon>
        <taxon>Metazoa</taxon>
        <taxon>Ecdysozoa</taxon>
        <taxon>Arthropoda</taxon>
        <taxon>Hexapoda</taxon>
        <taxon>Insecta</taxon>
        <taxon>Pterygota</taxon>
        <taxon>Neoptera</taxon>
        <taxon>Polyneoptera</taxon>
        <taxon>Phasmatodea</taxon>
        <taxon>Verophasmatodea</taxon>
        <taxon>Anareolatae</taxon>
        <taxon>Phasmatidae</taxon>
        <taxon>Eurycanthinae</taxon>
        <taxon>Dryococelus</taxon>
    </lineage>
</organism>
<dbReference type="EMBL" id="JARBHB010000009">
    <property type="protein sequence ID" value="KAJ8875786.1"/>
    <property type="molecule type" value="Genomic_DNA"/>
</dbReference>
<reference evidence="1 2" key="1">
    <citation type="submission" date="2023-02" db="EMBL/GenBank/DDBJ databases">
        <title>LHISI_Scaffold_Assembly.</title>
        <authorList>
            <person name="Stuart O.P."/>
            <person name="Cleave R."/>
            <person name="Magrath M.J.L."/>
            <person name="Mikheyev A.S."/>
        </authorList>
    </citation>
    <scope>NUCLEOTIDE SEQUENCE [LARGE SCALE GENOMIC DNA]</scope>
    <source>
        <strain evidence="1">Daus_M_001</strain>
        <tissue evidence="1">Leg muscle</tissue>
    </source>
</reference>
<proteinExistence type="predicted"/>
<name>A0ABQ9GUT2_9NEOP</name>
<sequence length="130" mass="14801">MPYTIQSFCTLPDCLDHGVHAIWAHLKPILKTLPYSVNTIHFWSDRPSTQYRNKQCSRDMFPNVQHFTWNYHEAGYGKGAPDGIGGTCKRTADNLVSQGKYIPDVGTLISAPKENIDKIIIEEMTKYDIK</sequence>
<keyword evidence="2" id="KW-1185">Reference proteome</keyword>
<dbReference type="Proteomes" id="UP001159363">
    <property type="component" value="Chromosome 8"/>
</dbReference>
<dbReference type="PANTHER" id="PTHR46601:SF1">
    <property type="entry name" value="ADF-H DOMAIN-CONTAINING PROTEIN"/>
    <property type="match status" value="1"/>
</dbReference>
<protein>
    <submittedName>
        <fullName evidence="1">Uncharacterized protein</fullName>
    </submittedName>
</protein>
<evidence type="ECO:0000313" key="1">
    <source>
        <dbReference type="EMBL" id="KAJ8875786.1"/>
    </source>
</evidence>
<dbReference type="PANTHER" id="PTHR46601">
    <property type="entry name" value="ULP_PROTEASE DOMAIN-CONTAINING PROTEIN"/>
    <property type="match status" value="1"/>
</dbReference>
<evidence type="ECO:0000313" key="2">
    <source>
        <dbReference type="Proteomes" id="UP001159363"/>
    </source>
</evidence>
<accession>A0ABQ9GUT2</accession>